<organism evidence="2 3">
    <name type="scientific">Penicillium ucsense</name>
    <dbReference type="NCBI Taxonomy" id="2839758"/>
    <lineage>
        <taxon>Eukaryota</taxon>
        <taxon>Fungi</taxon>
        <taxon>Dikarya</taxon>
        <taxon>Ascomycota</taxon>
        <taxon>Pezizomycotina</taxon>
        <taxon>Eurotiomycetes</taxon>
        <taxon>Eurotiomycetidae</taxon>
        <taxon>Eurotiales</taxon>
        <taxon>Aspergillaceae</taxon>
        <taxon>Penicillium</taxon>
    </lineage>
</organism>
<proteinExistence type="predicted"/>
<comment type="caution">
    <text evidence="2">The sequence shown here is derived from an EMBL/GenBank/DDBJ whole genome shotgun (WGS) entry which is preliminary data.</text>
</comment>
<dbReference type="AlphaFoldDB" id="A0A8J8W730"/>
<name>A0A8J8W730_9EURO</name>
<dbReference type="OrthoDB" id="4188313at2759"/>
<accession>A0A8J8W730</accession>
<feature type="compositionally biased region" description="Polar residues" evidence="1">
    <location>
        <begin position="30"/>
        <end position="69"/>
    </location>
</feature>
<dbReference type="Proteomes" id="UP000631181">
    <property type="component" value="Unassembled WGS sequence"/>
</dbReference>
<gene>
    <name evidence="2" type="ORF">PECM_005662</name>
</gene>
<feature type="region of interest" description="Disordered" evidence="1">
    <location>
        <begin position="30"/>
        <end position="74"/>
    </location>
</feature>
<reference evidence="2" key="1">
    <citation type="journal article" date="2020" name="Front. Microbiol.">
        <title>Gene regulatory networks of Penicillium echinulatum 2HH and Penicillium oxalicum 114-2 inferred by a computational biology approach.</title>
        <authorList>
            <person name="Lenz A.R."/>
            <person name="Galan-Vasquez E."/>
            <person name="Balbinot E."/>
            <person name="De Abreu F.P."/>
            <person name="De Oliveira N.S."/>
            <person name="Da Rosa L.O."/>
            <person name="De Avila E Silva S."/>
            <person name="Camassola M."/>
            <person name="Dillon A.J.P."/>
            <person name="Perez-Rueda E."/>
        </authorList>
    </citation>
    <scope>NUCLEOTIDE SEQUENCE</scope>
    <source>
        <strain evidence="2">S1M29</strain>
    </source>
</reference>
<feature type="region of interest" description="Disordered" evidence="1">
    <location>
        <begin position="223"/>
        <end position="273"/>
    </location>
</feature>
<evidence type="ECO:0000256" key="1">
    <source>
        <dbReference type="SAM" id="MobiDB-lite"/>
    </source>
</evidence>
<dbReference type="EMBL" id="WIWV01000040">
    <property type="protein sequence ID" value="KAF7716487.1"/>
    <property type="molecule type" value="Genomic_DNA"/>
</dbReference>
<protein>
    <submittedName>
        <fullName evidence="2">Uncharacterized protein</fullName>
    </submittedName>
</protein>
<evidence type="ECO:0000313" key="2">
    <source>
        <dbReference type="EMBL" id="KAF7716487.1"/>
    </source>
</evidence>
<sequence length="459" mass="50562">MEPTTSPRASRMRRAFPTFHLGRECTATCTPSGVTDRSSSHPRSVTTPGLSHLSSPVATEPTCHSPTSDSRPDVSRHYEFIDEPGLDYSDPSLISRQGIEEDLLDDLKYACAVLLGSIERGIPIWPAVSMNASSAQDAYEEPEVCMAPNAYMEQTATRRAHSSRASQVSHPDARTHLVYPHTAGGPPRTKMYDSGVAFQDSTTMASSPRFYGQHTFWEEDQRGRSRMRGLRSQAPVTTDLPATRSPRFYSRSHDWADSPSRSTSPETYMYSPPQVDTLWPDVKEGDESFEESVPESFAEKQIEVGAFGVDGTTWLHQGGLYYSQQRSDAAKKAFVGTVEAHSPPVSPSAPCRFYSMQSPAGLEAPNKELGQHWSISDSRTPSVSDVESVSGRYEALCDDRHAQIGRVTSPAAVTTEASTALDVQRTRWRKASTLLRKLTGFGRKKHVEALETQRVAVAV</sequence>
<keyword evidence="3" id="KW-1185">Reference proteome</keyword>
<evidence type="ECO:0000313" key="3">
    <source>
        <dbReference type="Proteomes" id="UP000631181"/>
    </source>
</evidence>